<reference evidence="3" key="3">
    <citation type="journal article" date="2019" name="J. ISSAAS">
        <title>Genomics, evolutionary history and diagnostics of the Alternaria alternata species group including apple and Asian pear pathotypes.</title>
        <authorList>
            <person name="Armitage A.D."/>
            <person name="Cockerton H.M."/>
            <person name="Sreenivasaprasad S."/>
            <person name="Woodhall J."/>
            <person name="Lane C."/>
            <person name="Harrison R.J."/>
            <person name="Clarkson J.P."/>
        </authorList>
    </citation>
    <scope>NUCLEOTIDE SEQUENCE</scope>
    <source>
        <strain evidence="3">FERA 1082</strain>
    </source>
</reference>
<feature type="region of interest" description="Disordered" evidence="1">
    <location>
        <begin position="365"/>
        <end position="527"/>
    </location>
</feature>
<dbReference type="AlphaFoldDB" id="A0A4Q4RY53"/>
<dbReference type="PANTHER" id="PTHR28051">
    <property type="entry name" value="PROTEIN MTL1-RELATED"/>
    <property type="match status" value="1"/>
</dbReference>
<protein>
    <recommendedName>
        <fullName evidence="2">Nitrogen regulatory protein areA GATA-like domain-containing protein</fullName>
    </recommendedName>
</protein>
<keyword evidence="6" id="KW-1185">Reference proteome</keyword>
<dbReference type="InterPro" id="IPR052292">
    <property type="entry name" value="Glucose_repression_reg"/>
</dbReference>
<feature type="compositionally biased region" description="Low complexity" evidence="1">
    <location>
        <begin position="450"/>
        <end position="460"/>
    </location>
</feature>
<comment type="caution">
    <text evidence="3">The sequence shown here is derived from an EMBL/GenBank/DDBJ whole genome shotgun (WGS) entry which is preliminary data.</text>
</comment>
<name>A0A4Q4RY53_9PLEO</name>
<feature type="compositionally biased region" description="Polar residues" evidence="1">
    <location>
        <begin position="490"/>
        <end position="503"/>
    </location>
</feature>
<evidence type="ECO:0000259" key="2">
    <source>
        <dbReference type="Pfam" id="PF08550"/>
    </source>
</evidence>
<reference evidence="4" key="1">
    <citation type="submission" date="2017-10" db="EMBL/GenBank/DDBJ databases">
        <authorList>
            <person name="Armitage A.D."/>
            <person name="Barbara D.J."/>
            <person name="Woodhall J.W."/>
            <person name="Sreenivasaprasad S."/>
            <person name="Lane C.R."/>
            <person name="Clarkson J.P."/>
            <person name="Harrison R.J."/>
        </authorList>
    </citation>
    <scope>NUCLEOTIDE SEQUENCE</scope>
    <source>
        <strain evidence="4">FERA 635</strain>
    </source>
</reference>
<dbReference type="InterPro" id="IPR013860">
    <property type="entry name" value="AreA_GATA"/>
</dbReference>
<dbReference type="GO" id="GO:0042149">
    <property type="term" value="P:cellular response to glucose starvation"/>
    <property type="evidence" value="ECO:0007669"/>
    <property type="project" value="TreeGrafter"/>
</dbReference>
<sequence>MTAMLSLPRDNAPFQRSPSSSSLAYDSYSPIRKNQYSLPDLRSPSLSSSSRTSSMHSTPSSSVSLDKSDESSSDDDGLSFPNYSSARQYKKGIKPGDVASLKPAGAAMRPGSLPSPSPSPADAFPTADTPMTTPDPMPISEDDTAVRKEPSHHVDYLSYEWREEDIWSSWRHIVEHRSVYGERSRLENASWRTWAKAQFKLKTVSPETLNWLKDVDVTWLYGPMQPASNRFCSQQNSEPASRLSKTNSFVNGVKKPILKKRSMSEAMLQKSLSSSSLIQQAAESVQAQQTTGVTLELRRPRPIIGRVTPDFPTSSTMSRGLLWEGTDYFSSKSTSGLHTPDHGEKRHIRFDDKVEQCIAVECKDADDEEDDCNHNPWAKYQENDSSSDEGVVMMKRSRRKKPLSRTPSSVSISTDNKTIAKLPSTTLKYRTDSPDVTETQQSHSLGVWKSRSGLSPSPSSETLKPSNPSRNFLLEEDDEESEEYLKPSSAYGTNRPGTPTASDPYSLRRSGSSASLESGGLRRTPSGMFMPFEGDEEEPLPPTLIGRVVDTVNTARDIGHVIWNAAWSN</sequence>
<evidence type="ECO:0000313" key="5">
    <source>
        <dbReference type="Proteomes" id="UP000292402"/>
    </source>
</evidence>
<evidence type="ECO:0000313" key="4">
    <source>
        <dbReference type="EMBL" id="RYN97603.1"/>
    </source>
</evidence>
<dbReference type="EMBL" id="PDXA01000011">
    <property type="protein sequence ID" value="RYN54015.1"/>
    <property type="molecule type" value="Genomic_DNA"/>
</dbReference>
<accession>A0A4Q4RY53</accession>
<evidence type="ECO:0000313" key="6">
    <source>
        <dbReference type="Proteomes" id="UP000293195"/>
    </source>
</evidence>
<proteinExistence type="predicted"/>
<feature type="compositionally biased region" description="Polar residues" evidence="1">
    <location>
        <begin position="461"/>
        <end position="470"/>
    </location>
</feature>
<organism evidence="3 5">
    <name type="scientific">Alternaria tenuissima</name>
    <dbReference type="NCBI Taxonomy" id="119927"/>
    <lineage>
        <taxon>Eukaryota</taxon>
        <taxon>Fungi</taxon>
        <taxon>Dikarya</taxon>
        <taxon>Ascomycota</taxon>
        <taxon>Pezizomycotina</taxon>
        <taxon>Dothideomycetes</taxon>
        <taxon>Pleosporomycetidae</taxon>
        <taxon>Pleosporales</taxon>
        <taxon>Pleosporineae</taxon>
        <taxon>Pleosporaceae</taxon>
        <taxon>Alternaria</taxon>
        <taxon>Alternaria sect. Alternaria</taxon>
        <taxon>Alternaria alternata complex</taxon>
    </lineage>
</organism>
<dbReference type="Proteomes" id="UP000292402">
    <property type="component" value="Unassembled WGS sequence"/>
</dbReference>
<feature type="domain" description="Nitrogen regulatory protein areA GATA-like" evidence="2">
    <location>
        <begin position="169"/>
        <end position="196"/>
    </location>
</feature>
<dbReference type="GO" id="GO:0007039">
    <property type="term" value="P:protein catabolic process in the vacuole"/>
    <property type="evidence" value="ECO:0007669"/>
    <property type="project" value="TreeGrafter"/>
</dbReference>
<feature type="compositionally biased region" description="Low complexity" evidence="1">
    <location>
        <begin position="507"/>
        <end position="523"/>
    </location>
</feature>
<evidence type="ECO:0000313" key="3">
    <source>
        <dbReference type="EMBL" id="RYN54015.1"/>
    </source>
</evidence>
<feature type="compositionally biased region" description="Low complexity" evidence="1">
    <location>
        <begin position="37"/>
        <end position="65"/>
    </location>
</feature>
<feature type="compositionally biased region" description="Low complexity" evidence="1">
    <location>
        <begin position="17"/>
        <end position="30"/>
    </location>
</feature>
<dbReference type="Proteomes" id="UP000293195">
    <property type="component" value="Unassembled WGS sequence"/>
</dbReference>
<gene>
    <name evidence="3" type="ORF">AA0114_g4256</name>
    <name evidence="4" type="ORF">AA0119_g7236</name>
</gene>
<evidence type="ECO:0000256" key="1">
    <source>
        <dbReference type="SAM" id="MobiDB-lite"/>
    </source>
</evidence>
<reference evidence="4 5" key="2">
    <citation type="journal article" date="2019" name="bioRxiv">
        <title>Genomics, evolutionary history and diagnostics of the Alternaria alternata species group including apple and Asian pear pathotypes.</title>
        <authorList>
            <person name="Armitage A.D."/>
            <person name="Cockerton H.M."/>
            <person name="Sreenivasaprasad S."/>
            <person name="Woodhall J.W."/>
            <person name="Lane C.R."/>
            <person name="Harrison R.J."/>
            <person name="Clarkson J.P."/>
        </authorList>
    </citation>
    <scope>NUCLEOTIDE SEQUENCE [LARGE SCALE GENOMIC DNA]</scope>
    <source>
        <strain evidence="5">FERA 1082</strain>
        <strain evidence="4">FERA 635</strain>
    </source>
</reference>
<dbReference type="PANTHER" id="PTHR28051:SF1">
    <property type="entry name" value="PROTEIN MTL1-RELATED"/>
    <property type="match status" value="1"/>
</dbReference>
<dbReference type="OrthoDB" id="5563539at2759"/>
<dbReference type="Pfam" id="PF08550">
    <property type="entry name" value="GATA_AreA"/>
    <property type="match status" value="1"/>
</dbReference>
<dbReference type="GO" id="GO:0005773">
    <property type="term" value="C:vacuole"/>
    <property type="evidence" value="ECO:0007669"/>
    <property type="project" value="GOC"/>
</dbReference>
<feature type="region of interest" description="Disordered" evidence="1">
    <location>
        <begin position="1"/>
        <end position="147"/>
    </location>
</feature>
<dbReference type="EMBL" id="PDXF01000027">
    <property type="protein sequence ID" value="RYN97603.1"/>
    <property type="molecule type" value="Genomic_DNA"/>
</dbReference>
<feature type="compositionally biased region" description="Low complexity" evidence="1">
    <location>
        <begin position="120"/>
        <end position="134"/>
    </location>
</feature>
<feature type="compositionally biased region" description="Polar residues" evidence="1">
    <location>
        <begin position="405"/>
        <end position="444"/>
    </location>
</feature>